<dbReference type="PROSITE" id="PS50943">
    <property type="entry name" value="HTH_CROC1"/>
    <property type="match status" value="1"/>
</dbReference>
<dbReference type="PANTHER" id="PTHR40730">
    <property type="entry name" value="TRANSCRIPTIONAL REGULATOR PROTEIN-LIKE PROTEIN"/>
    <property type="match status" value="1"/>
</dbReference>
<dbReference type="InterPro" id="IPR001387">
    <property type="entry name" value="Cro/C1-type_HTH"/>
</dbReference>
<dbReference type="SUPFAM" id="SSF53639">
    <property type="entry name" value="AraD/HMP-PK domain-like"/>
    <property type="match status" value="1"/>
</dbReference>
<dbReference type="Pfam" id="PF01381">
    <property type="entry name" value="HTH_3"/>
    <property type="match status" value="1"/>
</dbReference>
<proteinExistence type="predicted"/>
<dbReference type="Gene3D" id="3.40.225.10">
    <property type="entry name" value="Class II aldolase/adducin N-terminal domain"/>
    <property type="match status" value="1"/>
</dbReference>
<dbReference type="Gene3D" id="1.10.260.40">
    <property type="entry name" value="lambda repressor-like DNA-binding domains"/>
    <property type="match status" value="1"/>
</dbReference>
<evidence type="ECO:0000313" key="3">
    <source>
        <dbReference type="Proteomes" id="UP000199076"/>
    </source>
</evidence>
<dbReference type="GO" id="GO:0003677">
    <property type="term" value="F:DNA binding"/>
    <property type="evidence" value="ECO:0007669"/>
    <property type="project" value="InterPro"/>
</dbReference>
<feature type="domain" description="HTH cro/C1-type" evidence="1">
    <location>
        <begin position="20"/>
        <end position="52"/>
    </location>
</feature>
<dbReference type="SMART" id="SM00530">
    <property type="entry name" value="HTH_XRE"/>
    <property type="match status" value="1"/>
</dbReference>
<dbReference type="AlphaFoldDB" id="A0A1G7J3U5"/>
<gene>
    <name evidence="2" type="ORF">SAMN05216218_104197</name>
</gene>
<organism evidence="2 3">
    <name type="scientific">Halorientalis regularis</name>
    <dbReference type="NCBI Taxonomy" id="660518"/>
    <lineage>
        <taxon>Archaea</taxon>
        <taxon>Methanobacteriati</taxon>
        <taxon>Methanobacteriota</taxon>
        <taxon>Stenosarchaea group</taxon>
        <taxon>Halobacteria</taxon>
        <taxon>Halobacteriales</taxon>
        <taxon>Haloarculaceae</taxon>
        <taxon>Halorientalis</taxon>
    </lineage>
</organism>
<dbReference type="EMBL" id="FNBK01000004">
    <property type="protein sequence ID" value="SDF19657.1"/>
    <property type="molecule type" value="Genomic_DNA"/>
</dbReference>
<keyword evidence="3" id="KW-1185">Reference proteome</keyword>
<evidence type="ECO:0000259" key="1">
    <source>
        <dbReference type="PROSITE" id="PS50943"/>
    </source>
</evidence>
<dbReference type="InterPro" id="IPR019293">
    <property type="entry name" value="ThiN"/>
</dbReference>
<sequence>MRFIEEVVVEEFLPTFRSMLAEELRERGLTQSEVADLLGISQSAVSKYVHGEVARNERLLTDERVVDLVERLGDGLTDGAMSPVQALVETEVVIRQLEQGDVLAQLHQEAVPELADYGGAFDVHDPDSDVRIAEQALASVRRGLTVIENTTDFAPHIPAVGTNVVEALPDATGIEDVVAVPGRIIDLKGRPEIPAEPEFGVSEYVASVLLTAREHGSDARAAINVRYDPTIVDALESNGHTPVEFDAEAGIDDAIPTALAANPDAEVLYQTGGFGIEPVIYVLGPDAPTVAGRLRDCT</sequence>
<dbReference type="PANTHER" id="PTHR40730:SF5">
    <property type="entry name" value="HTH CRO_C1-TYPE DOMAIN-CONTAINING PROTEIN"/>
    <property type="match status" value="1"/>
</dbReference>
<dbReference type="Proteomes" id="UP000199076">
    <property type="component" value="Unassembled WGS sequence"/>
</dbReference>
<dbReference type="CDD" id="cd00093">
    <property type="entry name" value="HTH_XRE"/>
    <property type="match status" value="1"/>
</dbReference>
<dbReference type="SUPFAM" id="SSF47413">
    <property type="entry name" value="lambda repressor-like DNA-binding domains"/>
    <property type="match status" value="1"/>
</dbReference>
<dbReference type="OrthoDB" id="42697at2157"/>
<reference evidence="3" key="1">
    <citation type="submission" date="2016-10" db="EMBL/GenBank/DDBJ databases">
        <authorList>
            <person name="Varghese N."/>
            <person name="Submissions S."/>
        </authorList>
    </citation>
    <scope>NUCLEOTIDE SEQUENCE [LARGE SCALE GENOMIC DNA]</scope>
    <source>
        <strain evidence="3">IBRC-M 10760</strain>
    </source>
</reference>
<name>A0A1G7J3U5_9EURY</name>
<dbReference type="InterPro" id="IPR010982">
    <property type="entry name" value="Lambda_DNA-bd_dom_sf"/>
</dbReference>
<dbReference type="InterPro" id="IPR036409">
    <property type="entry name" value="Aldolase_II/adducin_N_sf"/>
</dbReference>
<evidence type="ECO:0000313" key="2">
    <source>
        <dbReference type="EMBL" id="SDF19657.1"/>
    </source>
</evidence>
<protein>
    <recommendedName>
        <fullName evidence="1">HTH cro/C1-type domain-containing protein</fullName>
    </recommendedName>
</protein>
<accession>A0A1G7J3U5</accession>
<dbReference type="RefSeq" id="WP_092689832.1">
    <property type="nucleotide sequence ID" value="NZ_FNBK01000004.1"/>
</dbReference>
<dbReference type="STRING" id="660518.SAMN05216218_104197"/>
<dbReference type="Pfam" id="PF10120">
    <property type="entry name" value="ThiN"/>
    <property type="match status" value="1"/>
</dbReference>